<comment type="caution">
    <text evidence="1">The sequence shown here is derived from an EMBL/GenBank/DDBJ whole genome shotgun (WGS) entry which is preliminary data.</text>
</comment>
<dbReference type="Proteomes" id="UP000005038">
    <property type="component" value="Unassembled WGS sequence"/>
</dbReference>
<sequence>MDDELRALMRVTVPTGQHGTARVERFVVTEEQSALTALTHGDRYCAPGEYTRLLVDNELWMSDTRAEAADHLPFLRVVRAERAHSVLITGLGLGMVLRACLNLPHVDRLDVIELNTDVIALVGEHYTQMAHQNGVQLRIHHADAHAGISCFDTTVDRFDLAWHDIWKSIGEHDDATIDSIIGHYRPIVTGRQMCWAEAESRNFLAYVL</sequence>
<gene>
    <name evidence="1" type="ORF">GOOTI_202_00370</name>
</gene>
<evidence type="ECO:0000313" key="1">
    <source>
        <dbReference type="EMBL" id="GAB36181.1"/>
    </source>
</evidence>
<protein>
    <recommendedName>
        <fullName evidence="3">Spermidine synthase</fullName>
    </recommendedName>
</protein>
<name>H5TRS3_GORO1</name>
<keyword evidence="2" id="KW-1185">Reference proteome</keyword>
<dbReference type="OrthoDB" id="9793120at2"/>
<dbReference type="InterPro" id="IPR029063">
    <property type="entry name" value="SAM-dependent_MTases_sf"/>
</dbReference>
<dbReference type="RefSeq" id="WP_007240365.1">
    <property type="nucleotide sequence ID" value="NZ_BAFB01000202.1"/>
</dbReference>
<dbReference type="Gene3D" id="3.40.50.150">
    <property type="entry name" value="Vaccinia Virus protein VP39"/>
    <property type="match status" value="1"/>
</dbReference>
<evidence type="ECO:0008006" key="3">
    <source>
        <dbReference type="Google" id="ProtNLM"/>
    </source>
</evidence>
<organism evidence="1 2">
    <name type="scientific">Gordonia otitidis (strain DSM 44809 / CCUG 52243 / JCM 12355 / NBRC 100426 / IFM 10032)</name>
    <dbReference type="NCBI Taxonomy" id="1108044"/>
    <lineage>
        <taxon>Bacteria</taxon>
        <taxon>Bacillati</taxon>
        <taxon>Actinomycetota</taxon>
        <taxon>Actinomycetes</taxon>
        <taxon>Mycobacteriales</taxon>
        <taxon>Gordoniaceae</taxon>
        <taxon>Gordonia</taxon>
    </lineage>
</organism>
<reference evidence="1" key="1">
    <citation type="submission" date="2012-02" db="EMBL/GenBank/DDBJ databases">
        <title>Whole genome shotgun sequence of Gordonia otitidis NBRC 100426.</title>
        <authorList>
            <person name="Yoshida I."/>
            <person name="Hosoyama A."/>
            <person name="Tsuchikane K."/>
            <person name="Katsumata H."/>
            <person name="Yamazaki S."/>
            <person name="Fujita N."/>
        </authorList>
    </citation>
    <scope>NUCLEOTIDE SEQUENCE [LARGE SCALE GENOMIC DNA]</scope>
    <source>
        <strain evidence="1">NBRC 100426</strain>
    </source>
</reference>
<dbReference type="EMBL" id="BAFB01000202">
    <property type="protein sequence ID" value="GAB36181.1"/>
    <property type="molecule type" value="Genomic_DNA"/>
</dbReference>
<dbReference type="AlphaFoldDB" id="H5TRS3"/>
<dbReference type="STRING" id="1108044.GOOTI_202_00370"/>
<proteinExistence type="predicted"/>
<dbReference type="SUPFAM" id="SSF53335">
    <property type="entry name" value="S-adenosyl-L-methionine-dependent methyltransferases"/>
    <property type="match status" value="1"/>
</dbReference>
<evidence type="ECO:0000313" key="2">
    <source>
        <dbReference type="Proteomes" id="UP000005038"/>
    </source>
</evidence>
<accession>H5TRS3</accession>